<comment type="caution">
    <text evidence="2">The sequence shown here is derived from an EMBL/GenBank/DDBJ whole genome shotgun (WGS) entry which is preliminary data.</text>
</comment>
<gene>
    <name evidence="2" type="ORF">Ciccas_001627</name>
</gene>
<evidence type="ECO:0000313" key="3">
    <source>
        <dbReference type="Proteomes" id="UP001626550"/>
    </source>
</evidence>
<reference evidence="2 3" key="1">
    <citation type="submission" date="2024-11" db="EMBL/GenBank/DDBJ databases">
        <title>Adaptive evolution of stress response genes in parasites aligns with host niche diversity.</title>
        <authorList>
            <person name="Hahn C."/>
            <person name="Resl P."/>
        </authorList>
    </citation>
    <scope>NUCLEOTIDE SEQUENCE [LARGE SCALE GENOMIC DNA]</scope>
    <source>
        <strain evidence="2">EGGRZ-B1_66</strain>
        <tissue evidence="2">Body</tissue>
    </source>
</reference>
<dbReference type="Proteomes" id="UP001626550">
    <property type="component" value="Unassembled WGS sequence"/>
</dbReference>
<accession>A0ABD2QJH8</accession>
<organism evidence="2 3">
    <name type="scientific">Cichlidogyrus casuarinus</name>
    <dbReference type="NCBI Taxonomy" id="1844966"/>
    <lineage>
        <taxon>Eukaryota</taxon>
        <taxon>Metazoa</taxon>
        <taxon>Spiralia</taxon>
        <taxon>Lophotrochozoa</taxon>
        <taxon>Platyhelminthes</taxon>
        <taxon>Monogenea</taxon>
        <taxon>Monopisthocotylea</taxon>
        <taxon>Dactylogyridea</taxon>
        <taxon>Ancyrocephalidae</taxon>
        <taxon>Cichlidogyrus</taxon>
    </lineage>
</organism>
<protein>
    <submittedName>
        <fullName evidence="2">Uncharacterized protein</fullName>
    </submittedName>
</protein>
<evidence type="ECO:0000256" key="1">
    <source>
        <dbReference type="SAM" id="MobiDB-lite"/>
    </source>
</evidence>
<feature type="region of interest" description="Disordered" evidence="1">
    <location>
        <begin position="139"/>
        <end position="185"/>
    </location>
</feature>
<sequence>MLLADAAATMSNLSYLSGYDSCTGLRNRSSLSVDTSSCLPSPQTSSQSSANSLLNHQQLLQDSNNPLMESVIMEVKMHPLYPLLSVLLSHCEMATARPDQISSSTAPANPTSCGLSLPDPFLNDLKLYIEHRAIQEGTASDIRPYDSPCTGPEKRQDSSSLLKSGKPSCRKSSGRKSASFSADWPDSAALDSGSDSLDIKHPPLLENQGSAEPILDEHCAAAKITIFTRNQELDELVREIMCLLQIEFECK</sequence>
<name>A0ABD2QJH8_9PLAT</name>
<dbReference type="EMBL" id="JBJKFK010000109">
    <property type="protein sequence ID" value="KAL3319698.1"/>
    <property type="molecule type" value="Genomic_DNA"/>
</dbReference>
<keyword evidence="3" id="KW-1185">Reference proteome</keyword>
<evidence type="ECO:0000313" key="2">
    <source>
        <dbReference type="EMBL" id="KAL3319698.1"/>
    </source>
</evidence>
<proteinExistence type="predicted"/>
<dbReference type="AlphaFoldDB" id="A0ABD2QJH8"/>